<dbReference type="OrthoDB" id="412780at2759"/>
<accession>A0A3P7P3C0</accession>
<dbReference type="SUPFAM" id="SSF50814">
    <property type="entry name" value="Lipocalins"/>
    <property type="match status" value="1"/>
</dbReference>
<gene>
    <name evidence="5" type="ORF">GPUH_LOCUS22402</name>
</gene>
<dbReference type="InterPro" id="IPR012674">
    <property type="entry name" value="Calycin"/>
</dbReference>
<keyword evidence="2" id="KW-0813">Transport</keyword>
<dbReference type="AlphaFoldDB" id="A0A3P7P3C0"/>
<keyword evidence="6" id="KW-1185">Reference proteome</keyword>
<reference evidence="5 6" key="1">
    <citation type="submission" date="2018-11" db="EMBL/GenBank/DDBJ databases">
        <authorList>
            <consortium name="Pathogen Informatics"/>
        </authorList>
    </citation>
    <scope>NUCLEOTIDE SEQUENCE [LARGE SCALE GENOMIC DNA]</scope>
</reference>
<dbReference type="EMBL" id="UYRT01095007">
    <property type="protein sequence ID" value="VDN39967.1"/>
    <property type="molecule type" value="Genomic_DNA"/>
</dbReference>
<comment type="similarity">
    <text evidence="1">Belongs to the calycin superfamily. Fatty-acid binding protein (FABP) family.</text>
</comment>
<name>A0A3P7P3C0_9BILA</name>
<evidence type="ECO:0000256" key="1">
    <source>
        <dbReference type="ARBA" id="ARBA00008390"/>
    </source>
</evidence>
<evidence type="ECO:0000256" key="3">
    <source>
        <dbReference type="ARBA" id="ARBA00023121"/>
    </source>
</evidence>
<protein>
    <recommendedName>
        <fullName evidence="4">Cytosolic fatty-acid binding proteins domain-containing protein</fullName>
    </recommendedName>
</protein>
<dbReference type="PROSITE" id="PS00214">
    <property type="entry name" value="FABP"/>
    <property type="match status" value="1"/>
</dbReference>
<dbReference type="PANTHER" id="PTHR22725">
    <property type="entry name" value="FATTY ACID-BINDING PROTEIN HOMOLOG 1-RELATED-RELATED"/>
    <property type="match status" value="1"/>
</dbReference>
<dbReference type="CDD" id="cd00742">
    <property type="entry name" value="FABP"/>
    <property type="match status" value="1"/>
</dbReference>
<dbReference type="InterPro" id="IPR000463">
    <property type="entry name" value="Fatty_acid-bd"/>
</dbReference>
<dbReference type="Gene3D" id="2.40.128.20">
    <property type="match status" value="1"/>
</dbReference>
<dbReference type="Proteomes" id="UP000271098">
    <property type="component" value="Unassembled WGS sequence"/>
</dbReference>
<evidence type="ECO:0000259" key="4">
    <source>
        <dbReference type="PROSITE" id="PS00214"/>
    </source>
</evidence>
<dbReference type="PANTHER" id="PTHR22725:SF9">
    <property type="entry name" value="FATTY ACID-BINDING PROTEIN HOMOLOG 3"/>
    <property type="match status" value="1"/>
</dbReference>
<organism evidence="5 6">
    <name type="scientific">Gongylonema pulchrum</name>
    <dbReference type="NCBI Taxonomy" id="637853"/>
    <lineage>
        <taxon>Eukaryota</taxon>
        <taxon>Metazoa</taxon>
        <taxon>Ecdysozoa</taxon>
        <taxon>Nematoda</taxon>
        <taxon>Chromadorea</taxon>
        <taxon>Rhabditida</taxon>
        <taxon>Spirurina</taxon>
        <taxon>Spiruromorpha</taxon>
        <taxon>Spiruroidea</taxon>
        <taxon>Gongylonematidae</taxon>
        <taxon>Gongylonema</taxon>
    </lineage>
</organism>
<evidence type="ECO:0000313" key="6">
    <source>
        <dbReference type="Proteomes" id="UP000271098"/>
    </source>
</evidence>
<sequence>MVDFRIAMDNEIPEKFLGSFKLDRSENFDEFLAAKGVNWLLRKMISFASVTKVFSRAEAGRYDLINLSSKKNTSYRNWRLNEQFQSEGFDGKMHNVRFLVCLRVDCFVLTTSLVSNKENALFLQIRFEYDPTTESLKETHVRMNEPNDQPETYTYTVDGDTLVLVRISGTDRRLCG</sequence>
<proteinExistence type="inferred from homology"/>
<dbReference type="InterPro" id="IPR040094">
    <property type="entry name" value="Lbp1-4"/>
</dbReference>
<evidence type="ECO:0000256" key="2">
    <source>
        <dbReference type="ARBA" id="ARBA00022448"/>
    </source>
</evidence>
<dbReference type="GO" id="GO:0008289">
    <property type="term" value="F:lipid binding"/>
    <property type="evidence" value="ECO:0007669"/>
    <property type="project" value="UniProtKB-KW"/>
</dbReference>
<dbReference type="PRINTS" id="PR00178">
    <property type="entry name" value="FATTYACIDBP"/>
</dbReference>
<keyword evidence="3" id="KW-0446">Lipid-binding</keyword>
<feature type="domain" description="Cytosolic fatty-acid binding proteins" evidence="4">
    <location>
        <begin position="18"/>
        <end position="35"/>
    </location>
</feature>
<evidence type="ECO:0000313" key="5">
    <source>
        <dbReference type="EMBL" id="VDN39967.1"/>
    </source>
</evidence>